<dbReference type="HOGENOM" id="CLU_045442_0_0_1"/>
<reference evidence="1 2" key="1">
    <citation type="submission" date="2014-04" db="EMBL/GenBank/DDBJ databases">
        <authorList>
            <consortium name="DOE Joint Genome Institute"/>
            <person name="Kuo A."/>
            <person name="Girlanda M."/>
            <person name="Perotto S."/>
            <person name="Kohler A."/>
            <person name="Nagy L.G."/>
            <person name="Floudas D."/>
            <person name="Copeland A."/>
            <person name="Barry K.W."/>
            <person name="Cichocki N."/>
            <person name="Veneault-Fourrey C."/>
            <person name="LaButti K."/>
            <person name="Lindquist E.A."/>
            <person name="Lipzen A."/>
            <person name="Lundell T."/>
            <person name="Morin E."/>
            <person name="Murat C."/>
            <person name="Sun H."/>
            <person name="Tunlid A."/>
            <person name="Henrissat B."/>
            <person name="Grigoriev I.V."/>
            <person name="Hibbett D.S."/>
            <person name="Martin F."/>
            <person name="Nordberg H.P."/>
            <person name="Cantor M.N."/>
            <person name="Hua S.X."/>
        </authorList>
    </citation>
    <scope>NUCLEOTIDE SEQUENCE [LARGE SCALE GENOMIC DNA]</scope>
    <source>
        <strain evidence="1 2">MUT 4182</strain>
    </source>
</reference>
<dbReference type="AlphaFoldDB" id="A0A0C3Q3K6"/>
<keyword evidence="2" id="KW-1185">Reference proteome</keyword>
<reference evidence="2" key="2">
    <citation type="submission" date="2015-01" db="EMBL/GenBank/DDBJ databases">
        <title>Evolutionary Origins and Diversification of the Mycorrhizal Mutualists.</title>
        <authorList>
            <consortium name="DOE Joint Genome Institute"/>
            <consortium name="Mycorrhizal Genomics Consortium"/>
            <person name="Kohler A."/>
            <person name="Kuo A."/>
            <person name="Nagy L.G."/>
            <person name="Floudas D."/>
            <person name="Copeland A."/>
            <person name="Barry K.W."/>
            <person name="Cichocki N."/>
            <person name="Veneault-Fourrey C."/>
            <person name="LaButti K."/>
            <person name="Lindquist E.A."/>
            <person name="Lipzen A."/>
            <person name="Lundell T."/>
            <person name="Morin E."/>
            <person name="Murat C."/>
            <person name="Riley R."/>
            <person name="Ohm R."/>
            <person name="Sun H."/>
            <person name="Tunlid A."/>
            <person name="Henrissat B."/>
            <person name="Grigoriev I.V."/>
            <person name="Hibbett D.S."/>
            <person name="Martin F."/>
        </authorList>
    </citation>
    <scope>NUCLEOTIDE SEQUENCE [LARGE SCALE GENOMIC DNA]</scope>
    <source>
        <strain evidence="2">MUT 4182</strain>
    </source>
</reference>
<sequence>QRKFRYVEKWTGSNLMESNPRKCKVMVIGGSHENEPLFELFGTVIPFTDSYKYVGVQIQSKGKNIFRLHYENKAQAARVAAMAAFSLNSIVGPIDPLTGRKLYLAQIDPHLTAACDVCVDTEQSHLRMLERVQETFIRRFLGLSDKSLTAFLFSETGLWPIAYRRLTLAVRYLGYIIDLPDAHLAKRATKESDLLARQNCARGWYAGLIRLLKDRANFALPAFGSLSPQIITDALSSIRKTMLRTLRQRLDNSPKAYLVRDTQVEDEHGRVSKPVIYLRHYLTIIRRSHRLALTKLLLSDHSLASERMRWLEKDKRPPRNLRLCRNCGNSAETPEHIMFSCKLPQNTGAGKLRSAILTMLGKKGASQIPDSEATTAVRSALRSQHTVATLAELAYTSYTYFNKLQDDIE</sequence>
<feature type="non-terminal residue" evidence="1">
    <location>
        <position position="1"/>
    </location>
</feature>
<proteinExistence type="predicted"/>
<evidence type="ECO:0000313" key="2">
    <source>
        <dbReference type="Proteomes" id="UP000054248"/>
    </source>
</evidence>
<accession>A0A0C3Q3K6</accession>
<protein>
    <submittedName>
        <fullName evidence="1">Uncharacterized protein</fullName>
    </submittedName>
</protein>
<dbReference type="Proteomes" id="UP000054248">
    <property type="component" value="Unassembled WGS sequence"/>
</dbReference>
<evidence type="ECO:0000313" key="1">
    <source>
        <dbReference type="EMBL" id="KIO17656.1"/>
    </source>
</evidence>
<dbReference type="OrthoDB" id="3240817at2759"/>
<organism evidence="1 2">
    <name type="scientific">Tulasnella calospora MUT 4182</name>
    <dbReference type="NCBI Taxonomy" id="1051891"/>
    <lineage>
        <taxon>Eukaryota</taxon>
        <taxon>Fungi</taxon>
        <taxon>Dikarya</taxon>
        <taxon>Basidiomycota</taxon>
        <taxon>Agaricomycotina</taxon>
        <taxon>Agaricomycetes</taxon>
        <taxon>Cantharellales</taxon>
        <taxon>Tulasnellaceae</taxon>
        <taxon>Tulasnella</taxon>
    </lineage>
</organism>
<dbReference type="EMBL" id="KN823356">
    <property type="protein sequence ID" value="KIO17656.1"/>
    <property type="molecule type" value="Genomic_DNA"/>
</dbReference>
<name>A0A0C3Q3K6_9AGAM</name>
<gene>
    <name evidence="1" type="ORF">M407DRAFT_84758</name>
</gene>
<dbReference type="STRING" id="1051891.A0A0C3Q3K6"/>